<feature type="compositionally biased region" description="Low complexity" evidence="2">
    <location>
        <begin position="350"/>
        <end position="382"/>
    </location>
</feature>
<feature type="region of interest" description="Disordered" evidence="2">
    <location>
        <begin position="422"/>
        <end position="446"/>
    </location>
</feature>
<dbReference type="PROSITE" id="PS01186">
    <property type="entry name" value="EGF_2"/>
    <property type="match status" value="3"/>
</dbReference>
<reference evidence="7" key="1">
    <citation type="journal article" date="2013" name="Nat. Genet.">
        <title>The duck genome and transcriptome provide insight into an avian influenza virus reservoir species.</title>
        <authorList>
            <person name="Huang Y."/>
            <person name="Li Y."/>
            <person name="Burt D.W."/>
            <person name="Chen H."/>
            <person name="Zhang Y."/>
            <person name="Qian W."/>
            <person name="Kim H."/>
            <person name="Gan S."/>
            <person name="Zhao Y."/>
            <person name="Li J."/>
            <person name="Yi K."/>
            <person name="Feng H."/>
            <person name="Zhu P."/>
            <person name="Li B."/>
            <person name="Liu Q."/>
            <person name="Fairley S."/>
            <person name="Magor K.E."/>
            <person name="Du Z."/>
            <person name="Hu X."/>
            <person name="Goodman L."/>
            <person name="Tafer H."/>
            <person name="Vignal A."/>
            <person name="Lee T."/>
            <person name="Kim K.W."/>
            <person name="Sheng Z."/>
            <person name="An Y."/>
            <person name="Searle S."/>
            <person name="Herrero J."/>
            <person name="Groenen M.A."/>
            <person name="Crooijmans R.P."/>
            <person name="Faraut T."/>
            <person name="Cai Q."/>
            <person name="Webster R.G."/>
            <person name="Aldridge J.R."/>
            <person name="Warren W.C."/>
            <person name="Bartschat S."/>
            <person name="Kehr S."/>
            <person name="Marz M."/>
            <person name="Stadler P.F."/>
            <person name="Smith J."/>
            <person name="Kraus R.H."/>
            <person name="Zhao Y."/>
            <person name="Ren L."/>
            <person name="Fei J."/>
            <person name="Morisson M."/>
            <person name="Kaiser P."/>
            <person name="Griffin D.K."/>
            <person name="Rao M."/>
            <person name="Pitel F."/>
            <person name="Wang J."/>
            <person name="Li N."/>
        </authorList>
    </citation>
    <scope>NUCLEOTIDE SEQUENCE [LARGE SCALE GENOMIC DNA]</scope>
</reference>
<dbReference type="PANTHER" id="PTHR37999">
    <property type="entry name" value="MUCIN-17"/>
    <property type="match status" value="1"/>
</dbReference>
<feature type="compositionally biased region" description="Low complexity" evidence="2">
    <location>
        <begin position="1"/>
        <end position="109"/>
    </location>
</feature>
<dbReference type="SMART" id="SM00181">
    <property type="entry name" value="EGF"/>
    <property type="match status" value="5"/>
</dbReference>
<sequence length="1599" mass="169853">MPGPTSTITTSPLSTSTAATTSPETSGLMSTSAIATITTSTTVPTSTSPTAPVSTSTTATTSTSTTAPTSTSTTAPISTETTGPTSTSTTAPTSSSTTTPTSTSTTATTNSEMSGQTSTIATSHLSTSSTASTSTKTTAPVTSSTTSPMSTSTTAPTSTSTTAPVSTTNTTTMSTSATAPTSTSPTATTSTQTSGPTSSIPTSPFSTSTTATTVTSTTAPISTETTGPTSSTSTTAPVSTAIAMSTSTTVPTSAAIAISTSTTAPTSTSTTATTSTEASELMSTITPSPLSTSTAATTSTSATAPTITGTTTSMISSTTRQTATTTNNQPSSTTTLLTTSTTMLSKTTTTLPTTTLPTTTSQPSTTQPNTRTTVLSTMSTTSAQPTNATVTLPTSTTHSTTTATMHPTTTITTTTTTIKTTTTTTTRATTTTTTTRTTTSPTTTTTPGQCENGGTWVNGQCVCPPGYTGANCISIESSIETKAGREPSAPTSSPQRGEIFWGEPGGGLRYGERESEVTMGMDFKQGMAPHHPKVLAHPKVQGEAEGTGPQLRSKQQTEGPALKCLPCSNKQRLVVPEANVSVSVELRVTNQEYTEDLRNESSEVYKSFVLSFTLQMEIVYRNIEGYQGIRILSLSPGSIVVNHTVIVAVPVTADTVEKISNVTKNVQEEIVQAATQQENCTDNKPSTMGLASGLGTTLIPTSPPHSCRETNLYWYQGDRCKSRVSKMAVGMGLAVAVLCLVIFVLAAFLFRAKWQKWSDRSSDLTETKQHWYEEEDENWEVPGGFTIQNEGAHDTMRVDLQSVDTSAQGEITPTSSIPTTTTITGSSALTTTSSTAPDVSSTPTASSAATTSLVTTTTTTTSITTSPTDVTTTINSPMTTSGATTSPTTTTMMTTGQCENGGTWVNGQCVCRPGYTGANCGSVDSSIETKAAPKGAGSEFSNLGVTLGQPMLWARCLPMSTKSNSTKGVEANVSVSVELRVTNQEYTEDLRNESSEVYKSFVLSFTLQMEIVYRNIEGYQGIRILSLSPGSIVVNHTVIVAVPVTADTVEKISNVTKNVQEEIVQAATQQENCTDNSTLCFNASEVTITQPSYEFNATAYCRQIAPNDFQNFYYPNITKSGLTCVSNCSANTASAIDCNEGQCQLTRHGPQCFCRETNLYWYQDNRCKSRVSKMAVGMGLAVAVLCLVIFGLAAFIFRSRRQKSLDRYSNLTETKKQWYEEEDENWKLPGGFTIQNDDVYEDTMRVDLQSVDTLAKAWLRTRMLLVALGCWGAPKMGACTRVFLLLFLFLLCGVAAGVCENGGTWVNGQCVCPPGYTGTTCGSVESSIETKAETNVSVSVKLRVTNQEFTDDLRNESSEVYKSFVLRFTLQMEIVYRNIEGYQGIRILSLSPGSIVVNHTVIVAVPVTADTVEKISNVTKNVQEEIVQAATQQENCTDNSTFCFNASEVTITQPSYEFNATEYCRQIAPSDFENFYYPNITKSGLTCVSNCSANTASAMDCNEGQCQLTPTGPQCFCRETNIYWYLDNRCKSRVSKITVGLGVAVAVLCLVILVLAILLCIAKRPKSSESASDLKEHKENWYEDMNEDWTPPRLLRQPK</sequence>
<dbReference type="PROSITE" id="PS50024">
    <property type="entry name" value="SEA"/>
    <property type="match status" value="3"/>
</dbReference>
<dbReference type="CDD" id="cd00054">
    <property type="entry name" value="EGF_CA"/>
    <property type="match status" value="3"/>
</dbReference>
<dbReference type="SMART" id="SM00200">
    <property type="entry name" value="SEA"/>
    <property type="match status" value="3"/>
</dbReference>
<dbReference type="InterPro" id="IPR053311">
    <property type="entry name" value="Mucosal_Integrity_Assoc"/>
</dbReference>
<feature type="compositionally biased region" description="Low complexity" evidence="2">
    <location>
        <begin position="811"/>
        <end position="888"/>
    </location>
</feature>
<evidence type="ECO:0000259" key="4">
    <source>
        <dbReference type="PROSITE" id="PS50024"/>
    </source>
</evidence>
<feature type="transmembrane region" description="Helical" evidence="3">
    <location>
        <begin position="1175"/>
        <end position="1197"/>
    </location>
</feature>
<comment type="caution">
    <text evidence="1">Lacks conserved residue(s) required for the propagation of feature annotation.</text>
</comment>
<feature type="transmembrane region" description="Helical" evidence="3">
    <location>
        <begin position="1539"/>
        <end position="1562"/>
    </location>
</feature>
<feature type="compositionally biased region" description="Low complexity" evidence="2">
    <location>
        <begin position="117"/>
        <end position="237"/>
    </location>
</feature>
<evidence type="ECO:0000313" key="7">
    <source>
        <dbReference type="Proteomes" id="UP000296049"/>
    </source>
</evidence>
<evidence type="ECO:0000313" key="6">
    <source>
        <dbReference type="EMBL" id="EOA93613.1"/>
    </source>
</evidence>
<dbReference type="EMBL" id="KB745851">
    <property type="protein sequence ID" value="EOA93613.1"/>
    <property type="molecule type" value="Genomic_DNA"/>
</dbReference>
<feature type="region of interest" description="Disordered" evidence="2">
    <location>
        <begin position="261"/>
        <end position="337"/>
    </location>
</feature>
<evidence type="ECO:0000256" key="2">
    <source>
        <dbReference type="SAM" id="MobiDB-lite"/>
    </source>
</evidence>
<keyword evidence="7" id="KW-1185">Reference proteome</keyword>
<dbReference type="SUPFAM" id="SSF82671">
    <property type="entry name" value="SEA domain"/>
    <property type="match status" value="3"/>
</dbReference>
<feature type="region of interest" description="Disordered" evidence="2">
    <location>
        <begin position="806"/>
        <end position="888"/>
    </location>
</feature>
<feature type="disulfide bond" evidence="1">
    <location>
        <begin position="1312"/>
        <end position="1321"/>
    </location>
</feature>
<keyword evidence="3" id="KW-1133">Transmembrane helix</keyword>
<dbReference type="PROSITE" id="PS50026">
    <property type="entry name" value="EGF_3"/>
    <property type="match status" value="1"/>
</dbReference>
<feature type="region of interest" description="Disordered" evidence="2">
    <location>
        <begin position="1"/>
        <end position="237"/>
    </location>
</feature>
<feature type="transmembrane region" description="Helical" evidence="3">
    <location>
        <begin position="1281"/>
        <end position="1298"/>
    </location>
</feature>
<evidence type="ECO:0000256" key="1">
    <source>
        <dbReference type="PROSITE-ProRule" id="PRU00076"/>
    </source>
</evidence>
<proteinExistence type="predicted"/>
<dbReference type="InterPro" id="IPR000082">
    <property type="entry name" value="SEA_dom"/>
</dbReference>
<feature type="domain" description="SEA" evidence="4">
    <location>
        <begin position="578"/>
        <end position="694"/>
    </location>
</feature>
<dbReference type="Proteomes" id="UP000296049">
    <property type="component" value="Unassembled WGS sequence"/>
</dbReference>
<feature type="domain" description="SEA" evidence="4">
    <location>
        <begin position="971"/>
        <end position="1086"/>
    </location>
</feature>
<keyword evidence="3" id="KW-0812">Transmembrane</keyword>
<feature type="compositionally biased region" description="Low complexity" evidence="2">
    <location>
        <begin position="389"/>
        <end position="403"/>
    </location>
</feature>
<feature type="domain" description="EGF-like" evidence="5">
    <location>
        <begin position="1288"/>
        <end position="1322"/>
    </location>
</feature>
<dbReference type="Pfam" id="PF01390">
    <property type="entry name" value="SEA"/>
    <property type="match status" value="3"/>
</dbReference>
<dbReference type="PROSITE" id="PS00022">
    <property type="entry name" value="EGF_1"/>
    <property type="match status" value="3"/>
</dbReference>
<dbReference type="InterPro" id="IPR036364">
    <property type="entry name" value="SEA_dom_sf"/>
</dbReference>
<dbReference type="InterPro" id="IPR000742">
    <property type="entry name" value="EGF"/>
</dbReference>
<keyword evidence="1" id="KW-1015">Disulfide bond</keyword>
<protein>
    <submittedName>
        <fullName evidence="6">Mucin-3B</fullName>
    </submittedName>
</protein>
<gene>
    <name evidence="6" type="ORF">Anapl_19130</name>
</gene>
<feature type="domain" description="SEA" evidence="4">
    <location>
        <begin position="1334"/>
        <end position="1448"/>
    </location>
</feature>
<feature type="region of interest" description="Disordered" evidence="2">
    <location>
        <begin position="350"/>
        <end position="403"/>
    </location>
</feature>
<accession>R0KKB9</accession>
<organism evidence="6 7">
    <name type="scientific">Anas platyrhynchos</name>
    <name type="common">Mallard</name>
    <name type="synonym">Anas boschas</name>
    <dbReference type="NCBI Taxonomy" id="8839"/>
    <lineage>
        <taxon>Eukaryota</taxon>
        <taxon>Metazoa</taxon>
        <taxon>Chordata</taxon>
        <taxon>Craniata</taxon>
        <taxon>Vertebrata</taxon>
        <taxon>Euteleostomi</taxon>
        <taxon>Archelosauria</taxon>
        <taxon>Archosauria</taxon>
        <taxon>Dinosauria</taxon>
        <taxon>Saurischia</taxon>
        <taxon>Theropoda</taxon>
        <taxon>Coelurosauria</taxon>
        <taxon>Aves</taxon>
        <taxon>Neognathae</taxon>
        <taxon>Galloanserae</taxon>
        <taxon>Anseriformes</taxon>
        <taxon>Anatidae</taxon>
        <taxon>Anatinae</taxon>
        <taxon>Anas</taxon>
    </lineage>
</organism>
<evidence type="ECO:0000259" key="5">
    <source>
        <dbReference type="PROSITE" id="PS50026"/>
    </source>
</evidence>
<name>R0KKB9_ANAPL</name>
<evidence type="ECO:0000256" key="3">
    <source>
        <dbReference type="SAM" id="Phobius"/>
    </source>
</evidence>
<dbReference type="GO" id="GO:0071944">
    <property type="term" value="C:cell periphery"/>
    <property type="evidence" value="ECO:0007669"/>
    <property type="project" value="UniProtKB-ARBA"/>
</dbReference>
<feature type="transmembrane region" description="Helical" evidence="3">
    <location>
        <begin position="727"/>
        <end position="750"/>
    </location>
</feature>
<keyword evidence="3" id="KW-0472">Membrane</keyword>
<dbReference type="Gene3D" id="3.30.70.960">
    <property type="entry name" value="SEA domain"/>
    <property type="match status" value="3"/>
</dbReference>
<keyword evidence="1" id="KW-0245">EGF-like domain</keyword>
<dbReference type="PANTHER" id="PTHR37999:SF2">
    <property type="entry name" value="MUCIN-17"/>
    <property type="match status" value="1"/>
</dbReference>
<feature type="region of interest" description="Disordered" evidence="2">
    <location>
        <begin position="483"/>
        <end position="508"/>
    </location>
</feature>